<proteinExistence type="predicted"/>
<feature type="non-terminal residue" evidence="9">
    <location>
        <position position="1"/>
    </location>
</feature>
<keyword evidence="4 7" id="KW-0349">Heme</keyword>
<dbReference type="GO" id="GO:0022412">
    <property type="term" value="P:cellular process involved in reproduction in multicellular organism"/>
    <property type="evidence" value="ECO:0007669"/>
    <property type="project" value="UniProtKB-ARBA"/>
</dbReference>
<dbReference type="InterPro" id="IPR037120">
    <property type="entry name" value="Haem_peroxidase_sf_animal"/>
</dbReference>
<dbReference type="GO" id="GO:0006979">
    <property type="term" value="P:response to oxidative stress"/>
    <property type="evidence" value="ECO:0007669"/>
    <property type="project" value="InterPro"/>
</dbReference>
<evidence type="ECO:0000313" key="10">
    <source>
        <dbReference type="Proteomes" id="UP001233999"/>
    </source>
</evidence>
<evidence type="ECO:0000256" key="2">
    <source>
        <dbReference type="ARBA" id="ARBA00022525"/>
    </source>
</evidence>
<dbReference type="EMBL" id="JASPKZ010009352">
    <property type="protein sequence ID" value="KAJ9577639.1"/>
    <property type="molecule type" value="Genomic_DNA"/>
</dbReference>
<keyword evidence="3" id="KW-0575">Peroxidase</keyword>
<dbReference type="PANTHER" id="PTHR11475:SF109">
    <property type="entry name" value="CHORION PEROXIDASE-LIKE PROTEIN"/>
    <property type="match status" value="1"/>
</dbReference>
<dbReference type="GO" id="GO:0004601">
    <property type="term" value="F:peroxidase activity"/>
    <property type="evidence" value="ECO:0007669"/>
    <property type="project" value="UniProtKB-KW"/>
</dbReference>
<evidence type="ECO:0000256" key="3">
    <source>
        <dbReference type="ARBA" id="ARBA00022559"/>
    </source>
</evidence>
<accession>A0AAD7ZBJ3</accession>
<comment type="caution">
    <text evidence="9">The sequence shown here is derived from an EMBL/GenBank/DDBJ whole genome shotgun (WGS) entry which is preliminary data.</text>
</comment>
<dbReference type="GO" id="GO:0020037">
    <property type="term" value="F:heme binding"/>
    <property type="evidence" value="ECO:0007669"/>
    <property type="project" value="InterPro"/>
</dbReference>
<feature type="non-terminal residue" evidence="9">
    <location>
        <position position="742"/>
    </location>
</feature>
<dbReference type="PRINTS" id="PR00457">
    <property type="entry name" value="ANPEROXIDASE"/>
</dbReference>
<reference evidence="9" key="1">
    <citation type="journal article" date="2023" name="IScience">
        <title>Live-bearing cockroach genome reveals convergent evolutionary mechanisms linked to viviparity in insects and beyond.</title>
        <authorList>
            <person name="Fouks B."/>
            <person name="Harrison M.C."/>
            <person name="Mikhailova A.A."/>
            <person name="Marchal E."/>
            <person name="English S."/>
            <person name="Carruthers M."/>
            <person name="Jennings E.C."/>
            <person name="Chiamaka E.L."/>
            <person name="Frigard R.A."/>
            <person name="Pippel M."/>
            <person name="Attardo G.M."/>
            <person name="Benoit J.B."/>
            <person name="Bornberg-Bauer E."/>
            <person name="Tobe S.S."/>
        </authorList>
    </citation>
    <scope>NUCLEOTIDE SEQUENCE</scope>
    <source>
        <strain evidence="9">Stay&amp;Tobe</strain>
    </source>
</reference>
<evidence type="ECO:0000256" key="5">
    <source>
        <dbReference type="ARBA" id="ARBA00022729"/>
    </source>
</evidence>
<comment type="subcellular location">
    <subcellularLocation>
        <location evidence="1">Secreted</location>
    </subcellularLocation>
</comment>
<evidence type="ECO:0008006" key="11">
    <source>
        <dbReference type="Google" id="ProtNLM"/>
    </source>
</evidence>
<keyword evidence="3" id="KW-0560">Oxidoreductase</keyword>
<dbReference type="PANTHER" id="PTHR11475">
    <property type="entry name" value="OXIDASE/PEROXIDASE"/>
    <property type="match status" value="1"/>
</dbReference>
<evidence type="ECO:0000256" key="1">
    <source>
        <dbReference type="ARBA" id="ARBA00004613"/>
    </source>
</evidence>
<protein>
    <recommendedName>
        <fullName evidence="11">Peroxidase</fullName>
    </recommendedName>
</protein>
<dbReference type="AlphaFoldDB" id="A0AAD7ZBJ3"/>
<dbReference type="InterPro" id="IPR019791">
    <property type="entry name" value="Haem_peroxidase_animal"/>
</dbReference>
<feature type="region of interest" description="Disordered" evidence="8">
    <location>
        <begin position="671"/>
        <end position="719"/>
    </location>
</feature>
<feature type="binding site" description="axial binding residue" evidence="7">
    <location>
        <position position="418"/>
    </location>
    <ligand>
        <name>heme b</name>
        <dbReference type="ChEBI" id="CHEBI:60344"/>
    </ligand>
    <ligandPart>
        <name>Fe</name>
        <dbReference type="ChEBI" id="CHEBI:18248"/>
    </ligandPart>
</feature>
<dbReference type="InterPro" id="IPR010255">
    <property type="entry name" value="Haem_peroxidase_sf"/>
</dbReference>
<evidence type="ECO:0000313" key="9">
    <source>
        <dbReference type="EMBL" id="KAJ9577639.1"/>
    </source>
</evidence>
<dbReference type="GO" id="GO:0046872">
    <property type="term" value="F:metal ion binding"/>
    <property type="evidence" value="ECO:0007669"/>
    <property type="project" value="UniProtKB-KW"/>
</dbReference>
<feature type="compositionally biased region" description="Polar residues" evidence="8">
    <location>
        <begin position="673"/>
        <end position="686"/>
    </location>
</feature>
<feature type="compositionally biased region" description="Basic and acidic residues" evidence="8">
    <location>
        <begin position="691"/>
        <end position="701"/>
    </location>
</feature>
<reference evidence="9" key="2">
    <citation type="submission" date="2023-05" db="EMBL/GenBank/DDBJ databases">
        <authorList>
            <person name="Fouks B."/>
        </authorList>
    </citation>
    <scope>NUCLEOTIDE SEQUENCE</scope>
    <source>
        <strain evidence="9">Stay&amp;Tobe</strain>
        <tissue evidence="9">Testes</tissue>
    </source>
</reference>
<dbReference type="PROSITE" id="PS50292">
    <property type="entry name" value="PEROXIDASE_3"/>
    <property type="match status" value="1"/>
</dbReference>
<evidence type="ECO:0000256" key="7">
    <source>
        <dbReference type="PIRSR" id="PIRSR619791-2"/>
    </source>
</evidence>
<evidence type="ECO:0000256" key="6">
    <source>
        <dbReference type="ARBA" id="ARBA00023004"/>
    </source>
</evidence>
<keyword evidence="10" id="KW-1185">Reference proteome</keyword>
<dbReference type="CDD" id="cd09823">
    <property type="entry name" value="peroxinectin_like"/>
    <property type="match status" value="1"/>
</dbReference>
<dbReference type="SUPFAM" id="SSF48113">
    <property type="entry name" value="Heme-dependent peroxidases"/>
    <property type="match status" value="1"/>
</dbReference>
<dbReference type="Proteomes" id="UP001233999">
    <property type="component" value="Unassembled WGS sequence"/>
</dbReference>
<organism evidence="9 10">
    <name type="scientific">Diploptera punctata</name>
    <name type="common">Pacific beetle cockroach</name>
    <dbReference type="NCBI Taxonomy" id="6984"/>
    <lineage>
        <taxon>Eukaryota</taxon>
        <taxon>Metazoa</taxon>
        <taxon>Ecdysozoa</taxon>
        <taxon>Arthropoda</taxon>
        <taxon>Hexapoda</taxon>
        <taxon>Insecta</taxon>
        <taxon>Pterygota</taxon>
        <taxon>Neoptera</taxon>
        <taxon>Polyneoptera</taxon>
        <taxon>Dictyoptera</taxon>
        <taxon>Blattodea</taxon>
        <taxon>Blaberoidea</taxon>
        <taxon>Blaberidae</taxon>
        <taxon>Diplopterinae</taxon>
        <taxon>Diploptera</taxon>
    </lineage>
</organism>
<keyword evidence="7" id="KW-0479">Metal-binding</keyword>
<name>A0AAD7ZBJ3_DIPPU</name>
<keyword evidence="5" id="KW-0732">Signal</keyword>
<dbReference type="Gene3D" id="1.10.640.10">
    <property type="entry name" value="Haem peroxidase domain superfamily, animal type"/>
    <property type="match status" value="1"/>
</dbReference>
<feature type="region of interest" description="Disordered" evidence="8">
    <location>
        <begin position="73"/>
        <end position="93"/>
    </location>
</feature>
<dbReference type="FunFam" id="1.10.640.10:FF:000003">
    <property type="entry name" value="chorion peroxidase"/>
    <property type="match status" value="1"/>
</dbReference>
<dbReference type="Pfam" id="PF03098">
    <property type="entry name" value="An_peroxidase"/>
    <property type="match status" value="1"/>
</dbReference>
<keyword evidence="2" id="KW-0964">Secreted</keyword>
<evidence type="ECO:0000256" key="4">
    <source>
        <dbReference type="ARBA" id="ARBA00022617"/>
    </source>
</evidence>
<keyword evidence="6 7" id="KW-0408">Iron</keyword>
<sequence length="742" mass="84460">MWLQKDNPARYVAAFNSQSFEAKRLAKFGYASLQATSKLMEQLNSDPESRAAVENLKFPSISLLHTALHDQCPLRDDQTPRCPDSSGRYRTADGRCNNPAHPWWGASMMPLHRFLPPHYRDGLERIRMSVSGGPLPSARAVSSVVHSDKDVDLTSITHMVMQWGQFLDHDLTSSAQTRGFNGTVPKCCVDGGRDFQPLERTHPDCLPIAVPPDDWFYSQYGVRCMEFVRSMPTSRVGCSLGARDQINQVTSFIDGSTIYGSSEIEEDNLRMFRNGLLKYSRVQYRLPLLPAATYKADLCRGQAGHIKCFHAGDKRVNEQPGLIAFHTIWLRAHNKIATELSHINPHWRDEKLYQEARRIIGALLSLTHAQTLTQKNGTDVMKLFDLELAKKGYYKGYDIKTNPTAANAFGTAAFRFGHSLVQHSLVRCDRSHKRLRSNVSLHEELTNPSNLYNIGSVDRILLGLCQQPAQKRDEFITEELTNHLFQTPSYGYGMDLAAINIQRGRDHGLAPYNAWREPCGLQPFTEWSHLLRVMSVETQRRLRRIYRDVDDIDLFPGAMAERPVSGGLVGPTFACILAQQFSNLRKGDRFWYENSGFESSFTLSQLQQIRQVTLARILCDNMDGIDTLQPFVFLAVDDDRNYRVSCDSDYIPHLDLKLWTEYHKEDFHHFEKPNNQAQPTNSQFQGKPTRPHKESFQDTGKRPQGGHGSTKMPLLSSDPLALKELPRPMIFEDEESSRIQYH</sequence>
<evidence type="ECO:0000256" key="8">
    <source>
        <dbReference type="SAM" id="MobiDB-lite"/>
    </source>
</evidence>
<dbReference type="GO" id="GO:0005576">
    <property type="term" value="C:extracellular region"/>
    <property type="evidence" value="ECO:0007669"/>
    <property type="project" value="UniProtKB-SubCell"/>
</dbReference>
<gene>
    <name evidence="9" type="ORF">L9F63_005826</name>
</gene>